<organism evidence="2 3">
    <name type="scientific">Maledivibacter halophilus</name>
    <dbReference type="NCBI Taxonomy" id="36842"/>
    <lineage>
        <taxon>Bacteria</taxon>
        <taxon>Bacillati</taxon>
        <taxon>Bacillota</taxon>
        <taxon>Clostridia</taxon>
        <taxon>Peptostreptococcales</taxon>
        <taxon>Caminicellaceae</taxon>
        <taxon>Maledivibacter</taxon>
    </lineage>
</organism>
<dbReference type="RefSeq" id="WP_079493047.1">
    <property type="nucleotide sequence ID" value="NZ_FUZT01000008.1"/>
</dbReference>
<dbReference type="OrthoDB" id="2085884at2"/>
<dbReference type="STRING" id="36842.SAMN02194393_03271"/>
<dbReference type="InterPro" id="IPR005661">
    <property type="entry name" value="OadB_MmdB"/>
</dbReference>
<keyword evidence="3" id="KW-1185">Reference proteome</keyword>
<keyword evidence="1" id="KW-0812">Transmembrane</keyword>
<proteinExistence type="predicted"/>
<dbReference type="EMBL" id="FUZT01000008">
    <property type="protein sequence ID" value="SKC79233.1"/>
    <property type="molecule type" value="Genomic_DNA"/>
</dbReference>
<name>A0A1T5LTD4_9FIRM</name>
<feature type="transmembrane region" description="Helical" evidence="1">
    <location>
        <begin position="7"/>
        <end position="28"/>
    </location>
</feature>
<keyword evidence="1" id="KW-0472">Membrane</keyword>
<gene>
    <name evidence="2" type="ORF">SAMN02194393_03271</name>
</gene>
<evidence type="ECO:0000313" key="2">
    <source>
        <dbReference type="EMBL" id="SKC79233.1"/>
    </source>
</evidence>
<keyword evidence="1" id="KW-1133">Transmembrane helix</keyword>
<dbReference type="Proteomes" id="UP000190285">
    <property type="component" value="Unassembled WGS sequence"/>
</dbReference>
<dbReference type="Pfam" id="PF03977">
    <property type="entry name" value="OAD_beta"/>
    <property type="match status" value="1"/>
</dbReference>
<reference evidence="2 3" key="1">
    <citation type="submission" date="2017-02" db="EMBL/GenBank/DDBJ databases">
        <authorList>
            <person name="Peterson S.W."/>
        </authorList>
    </citation>
    <scope>NUCLEOTIDE SEQUENCE [LARGE SCALE GENOMIC DNA]</scope>
    <source>
        <strain evidence="2 3">M1</strain>
    </source>
</reference>
<sequence length="92" mass="10134">MKLRKVVTLLTIIIIIITFINLGFNFLLPMYLSYKLNSELDEPASTAIIGGADGPTAIYLTTQLSSNILTIILILLSIAGILYLFFTKKAVK</sequence>
<accession>A0A1T5LTD4</accession>
<protein>
    <submittedName>
        <fullName evidence="2">Na+-transporting methylmalonyl-CoA/oxaloacetate decarboxylase, beta subunit</fullName>
    </submittedName>
</protein>
<evidence type="ECO:0000313" key="3">
    <source>
        <dbReference type="Proteomes" id="UP000190285"/>
    </source>
</evidence>
<feature type="transmembrane region" description="Helical" evidence="1">
    <location>
        <begin position="68"/>
        <end position="86"/>
    </location>
</feature>
<dbReference type="GO" id="GO:0006814">
    <property type="term" value="P:sodium ion transport"/>
    <property type="evidence" value="ECO:0007669"/>
    <property type="project" value="InterPro"/>
</dbReference>
<dbReference type="AlphaFoldDB" id="A0A1T5LTD4"/>
<dbReference type="GO" id="GO:0016829">
    <property type="term" value="F:lyase activity"/>
    <property type="evidence" value="ECO:0007669"/>
    <property type="project" value="InterPro"/>
</dbReference>
<evidence type="ECO:0000256" key="1">
    <source>
        <dbReference type="SAM" id="Phobius"/>
    </source>
</evidence>